<dbReference type="Pfam" id="PF00873">
    <property type="entry name" value="ACR_tran"/>
    <property type="match status" value="1"/>
</dbReference>
<dbReference type="GO" id="GO:0042910">
    <property type="term" value="F:xenobiotic transmembrane transporter activity"/>
    <property type="evidence" value="ECO:0007669"/>
    <property type="project" value="TreeGrafter"/>
</dbReference>
<feature type="transmembrane region" description="Helical" evidence="1">
    <location>
        <begin position="940"/>
        <end position="958"/>
    </location>
</feature>
<feature type="transmembrane region" description="Helical" evidence="1">
    <location>
        <begin position="519"/>
        <end position="539"/>
    </location>
</feature>
<evidence type="ECO:0000256" key="1">
    <source>
        <dbReference type="SAM" id="Phobius"/>
    </source>
</evidence>
<dbReference type="OrthoDB" id="9798415at2"/>
<feature type="transmembrane region" description="Helical" evidence="1">
    <location>
        <begin position="353"/>
        <end position="373"/>
    </location>
</feature>
<keyword evidence="1" id="KW-1133">Transmembrane helix</keyword>
<dbReference type="PANTHER" id="PTHR32063">
    <property type="match status" value="1"/>
</dbReference>
<dbReference type="AlphaFoldDB" id="A0A060R5Z1"/>
<feature type="transmembrane region" description="Helical" evidence="1">
    <location>
        <begin position="12"/>
        <end position="34"/>
    </location>
</feature>
<proteinExistence type="predicted"/>
<feature type="transmembrane region" description="Helical" evidence="1">
    <location>
        <begin position="890"/>
        <end position="910"/>
    </location>
</feature>
<feature type="transmembrane region" description="Helical" evidence="1">
    <location>
        <begin position="379"/>
        <end position="403"/>
    </location>
</feature>
<dbReference type="Proteomes" id="UP000027616">
    <property type="component" value="Chromosome I"/>
</dbReference>
<dbReference type="InterPro" id="IPR001036">
    <property type="entry name" value="Acrflvin-R"/>
</dbReference>
<dbReference type="Gene3D" id="3.30.70.1320">
    <property type="entry name" value="Multidrug efflux transporter AcrB pore domain like"/>
    <property type="match status" value="1"/>
</dbReference>
<organism evidence="2 3">
    <name type="scientific">Mucinivorans hirudinis</name>
    <dbReference type="NCBI Taxonomy" id="1433126"/>
    <lineage>
        <taxon>Bacteria</taxon>
        <taxon>Pseudomonadati</taxon>
        <taxon>Bacteroidota</taxon>
        <taxon>Bacteroidia</taxon>
        <taxon>Bacteroidales</taxon>
        <taxon>Rikenellaceae</taxon>
        <taxon>Mucinivorans</taxon>
    </lineage>
</organism>
<dbReference type="Gene3D" id="3.30.2090.10">
    <property type="entry name" value="Multidrug efflux transporter AcrB TolC docking domain, DN and DC subdomains"/>
    <property type="match status" value="2"/>
</dbReference>
<keyword evidence="3" id="KW-1185">Reference proteome</keyword>
<dbReference type="Gene3D" id="3.30.70.1440">
    <property type="entry name" value="Multidrug efflux transporter AcrB pore domain"/>
    <property type="match status" value="1"/>
</dbReference>
<feature type="transmembrane region" description="Helical" evidence="1">
    <location>
        <begin position="327"/>
        <end position="346"/>
    </location>
</feature>
<dbReference type="PRINTS" id="PR00702">
    <property type="entry name" value="ACRIFLAVINRP"/>
</dbReference>
<dbReference type="HOGENOM" id="CLU_002755_1_2_10"/>
<dbReference type="PANTHER" id="PTHR32063:SF0">
    <property type="entry name" value="SWARMING MOTILITY PROTEIN SWRC"/>
    <property type="match status" value="1"/>
</dbReference>
<dbReference type="SUPFAM" id="SSF82866">
    <property type="entry name" value="Multidrug efflux transporter AcrB transmembrane domain"/>
    <property type="match status" value="2"/>
</dbReference>
<keyword evidence="1" id="KW-0472">Membrane</keyword>
<gene>
    <name evidence="2" type="ORF">BN938_0189</name>
</gene>
<dbReference type="SUPFAM" id="SSF82693">
    <property type="entry name" value="Multidrug efflux transporter AcrB pore domain, PN1, PN2, PC1 and PC2 subdomains"/>
    <property type="match status" value="2"/>
</dbReference>
<dbReference type="GO" id="GO:0005886">
    <property type="term" value="C:plasma membrane"/>
    <property type="evidence" value="ECO:0007669"/>
    <property type="project" value="TreeGrafter"/>
</dbReference>
<accession>A0A060R5Z1</accession>
<dbReference type="KEGG" id="rbc:BN938_0189"/>
<protein>
    <submittedName>
        <fullName evidence="2">RND multidrug efflux transporter</fullName>
    </submittedName>
</protein>
<reference evidence="2 3" key="1">
    <citation type="journal article" date="2015" name="Genome Announc.">
        <title>Complete Genome Sequence of the Novel Leech Symbiont Mucinivorans hirudinis M3T.</title>
        <authorList>
            <person name="Nelson M.C."/>
            <person name="Bomar L."/>
            <person name="Graf J."/>
        </authorList>
    </citation>
    <scope>NUCLEOTIDE SEQUENCE [LARGE SCALE GENOMIC DNA]</scope>
    <source>
        <strain evidence="3">M3</strain>
    </source>
</reference>
<dbReference type="eggNOG" id="COG0841">
    <property type="taxonomic scope" value="Bacteria"/>
</dbReference>
<feature type="transmembrane region" description="Helical" evidence="1">
    <location>
        <begin position="460"/>
        <end position="483"/>
    </location>
</feature>
<dbReference type="EMBL" id="HG934468">
    <property type="protein sequence ID" value="CDN30295.1"/>
    <property type="molecule type" value="Genomic_DNA"/>
</dbReference>
<feature type="transmembrane region" description="Helical" evidence="1">
    <location>
        <begin position="839"/>
        <end position="858"/>
    </location>
</feature>
<feature type="transmembrane region" description="Helical" evidence="1">
    <location>
        <begin position="865"/>
        <end position="884"/>
    </location>
</feature>
<dbReference type="InterPro" id="IPR027463">
    <property type="entry name" value="AcrB_DN_DC_subdom"/>
</dbReference>
<dbReference type="PATRIC" id="fig|1433126.3.peg.187"/>
<evidence type="ECO:0000313" key="2">
    <source>
        <dbReference type="EMBL" id="CDN30295.1"/>
    </source>
</evidence>
<sequence length="998" mass="111547">MIKKLITRPIAVTMFAIAIIVLGFVASSMLPVGLMPSVDIPEITVRINAPALSARELAVSVVQPLRSQLMQTSRLRSIQTEAKDGGANISLKFEYGADVDYLFIDVNERIDKSMSYLPKSIERPSVVKASATDIPAFYLNINAKDDGNILDLSTFARTVIAKRLEQLPQVAFVDISGEQFPELVIELKDDFRDIEPQIIERAINASNINLGNLTVRDGQYQYNIRFSTKIVDKVDIERVVVNLDGRLFRVGELANVTLRAQRVSGMIEADGKEAISMAVIKQSDAKMGDLQSEIDKLVGLFAKDYPTVEFSITRDQTQLLEYSIGNLKQNLILGALLAAFVLFLFMQDLRTPLLVTITIPLSMVVSLLLFFVMGISINIISLSGLLLGLGMMVDNSIIVIDNISQRWERGESLADAVARGTQEVFAPMVSSVLTTCSIFIPLIFLSGIAGAMFYDQAMAVTIGLVSSLIVAMTIIPVYYYLFYKKSLARKPNKFLTKISIINYEALYEKGLKWVFRHQAITWSIVVLMTLGSVFVYMALEKRTIPPMERDDILLSVNWNERITAAENGRRTAELVAALDSVEHYTAMVGQQRFMLPHTPELAKNESIIYVKSNHIDRVIEQARSFVAAKYPDAAFSTAEAGNLFDMIFAETEPMLLTRLRPTSGRSPEPDKLNPILSQISARLPGVAIEPVEWQEHVTLYIKPELLSLHKVDYNQLYYVLKSAFNENRLFEINEGQFRLPVKMGEAEQTVRQILDQKSVRNVENVEIPLRVLLVENRERDLRSIISGAEGDFYPLPMNIDAKDVMETMTAVREVVNKNTDFEVSFTGSFFTSRETTVQLIIVLIVSLLLLYFILAAQFESLVQPLIILSEIVVDIFGALFVLWICGSSINIMSLIGIVVMCGIVINDSILKVDTINRLRRGGYSTLRAVMTGGRRRLKPIIMTSLTTILAIVPFLFAGGMGNDLQRPLSLALIGGMVVGTIVSVFFIPLAYYYCYRRR</sequence>
<name>A0A060R5Z1_9BACT</name>
<feature type="transmembrane region" description="Helical" evidence="1">
    <location>
        <begin position="970"/>
        <end position="994"/>
    </location>
</feature>
<keyword evidence="1" id="KW-0812">Transmembrane</keyword>
<dbReference type="Gene3D" id="1.20.1640.10">
    <property type="entry name" value="Multidrug efflux transporter AcrB transmembrane domain"/>
    <property type="match status" value="2"/>
</dbReference>
<evidence type="ECO:0000313" key="3">
    <source>
        <dbReference type="Proteomes" id="UP000027616"/>
    </source>
</evidence>
<dbReference type="STRING" id="1433126.BN938_0189"/>
<dbReference type="Gene3D" id="3.30.70.1430">
    <property type="entry name" value="Multidrug efflux transporter AcrB pore domain"/>
    <property type="match status" value="2"/>
</dbReference>
<feature type="transmembrane region" description="Helical" evidence="1">
    <location>
        <begin position="424"/>
        <end position="454"/>
    </location>
</feature>